<name>A0A392T4B1_9FABA</name>
<evidence type="ECO:0000256" key="1">
    <source>
        <dbReference type="SAM" id="MobiDB-lite"/>
    </source>
</evidence>
<dbReference type="EMBL" id="LXQA010498954">
    <property type="protein sequence ID" value="MCI55602.1"/>
    <property type="molecule type" value="Genomic_DNA"/>
</dbReference>
<keyword evidence="3" id="KW-1185">Reference proteome</keyword>
<feature type="non-terminal residue" evidence="2">
    <location>
        <position position="34"/>
    </location>
</feature>
<evidence type="ECO:0000313" key="2">
    <source>
        <dbReference type="EMBL" id="MCI55602.1"/>
    </source>
</evidence>
<organism evidence="2 3">
    <name type="scientific">Trifolium medium</name>
    <dbReference type="NCBI Taxonomy" id="97028"/>
    <lineage>
        <taxon>Eukaryota</taxon>
        <taxon>Viridiplantae</taxon>
        <taxon>Streptophyta</taxon>
        <taxon>Embryophyta</taxon>
        <taxon>Tracheophyta</taxon>
        <taxon>Spermatophyta</taxon>
        <taxon>Magnoliopsida</taxon>
        <taxon>eudicotyledons</taxon>
        <taxon>Gunneridae</taxon>
        <taxon>Pentapetalae</taxon>
        <taxon>rosids</taxon>
        <taxon>fabids</taxon>
        <taxon>Fabales</taxon>
        <taxon>Fabaceae</taxon>
        <taxon>Papilionoideae</taxon>
        <taxon>50 kb inversion clade</taxon>
        <taxon>NPAAA clade</taxon>
        <taxon>Hologalegina</taxon>
        <taxon>IRL clade</taxon>
        <taxon>Trifolieae</taxon>
        <taxon>Trifolium</taxon>
    </lineage>
</organism>
<protein>
    <submittedName>
        <fullName evidence="2">Uncharacterized protein</fullName>
    </submittedName>
</protein>
<dbReference type="Proteomes" id="UP000265520">
    <property type="component" value="Unassembled WGS sequence"/>
</dbReference>
<proteinExistence type="predicted"/>
<feature type="region of interest" description="Disordered" evidence="1">
    <location>
        <begin position="1"/>
        <end position="21"/>
    </location>
</feature>
<evidence type="ECO:0000313" key="3">
    <source>
        <dbReference type="Proteomes" id="UP000265520"/>
    </source>
</evidence>
<dbReference type="AlphaFoldDB" id="A0A392T4B1"/>
<comment type="caution">
    <text evidence="2">The sequence shown here is derived from an EMBL/GenBank/DDBJ whole genome shotgun (WGS) entry which is preliminary data.</text>
</comment>
<sequence length="34" mass="4147">MNRSERRSTERDESARENEVARERIRKPFKILEG</sequence>
<accession>A0A392T4B1</accession>
<reference evidence="2 3" key="1">
    <citation type="journal article" date="2018" name="Front. Plant Sci.">
        <title>Red Clover (Trifolium pratense) and Zigzag Clover (T. medium) - A Picture of Genomic Similarities and Differences.</title>
        <authorList>
            <person name="Dluhosova J."/>
            <person name="Istvanek J."/>
            <person name="Nedelnik J."/>
            <person name="Repkova J."/>
        </authorList>
    </citation>
    <scope>NUCLEOTIDE SEQUENCE [LARGE SCALE GENOMIC DNA]</scope>
    <source>
        <strain evidence="3">cv. 10/8</strain>
        <tissue evidence="2">Leaf</tissue>
    </source>
</reference>